<reference evidence="1 2" key="1">
    <citation type="journal article" date="2006" name="Science">
        <title>The genome of black cottonwood, Populus trichocarpa (Torr. &amp; Gray).</title>
        <authorList>
            <person name="Tuskan G.A."/>
            <person name="Difazio S."/>
            <person name="Jansson S."/>
            <person name="Bohlmann J."/>
            <person name="Grigoriev I."/>
            <person name="Hellsten U."/>
            <person name="Putnam N."/>
            <person name="Ralph S."/>
            <person name="Rombauts S."/>
            <person name="Salamov A."/>
            <person name="Schein J."/>
            <person name="Sterck L."/>
            <person name="Aerts A."/>
            <person name="Bhalerao R.R."/>
            <person name="Bhalerao R.P."/>
            <person name="Blaudez D."/>
            <person name="Boerjan W."/>
            <person name="Brun A."/>
            <person name="Brunner A."/>
            <person name="Busov V."/>
            <person name="Campbell M."/>
            <person name="Carlson J."/>
            <person name="Chalot M."/>
            <person name="Chapman J."/>
            <person name="Chen G.L."/>
            <person name="Cooper D."/>
            <person name="Coutinho P.M."/>
            <person name="Couturier J."/>
            <person name="Covert S."/>
            <person name="Cronk Q."/>
            <person name="Cunningham R."/>
            <person name="Davis J."/>
            <person name="Degroeve S."/>
            <person name="Dejardin A."/>
            <person name="Depamphilis C."/>
            <person name="Detter J."/>
            <person name="Dirks B."/>
            <person name="Dubchak I."/>
            <person name="Duplessis S."/>
            <person name="Ehlting J."/>
            <person name="Ellis B."/>
            <person name="Gendler K."/>
            <person name="Goodstein D."/>
            <person name="Gribskov M."/>
            <person name="Grimwood J."/>
            <person name="Groover A."/>
            <person name="Gunter L."/>
            <person name="Hamberger B."/>
            <person name="Heinze B."/>
            <person name="Helariutta Y."/>
            <person name="Henrissat B."/>
            <person name="Holligan D."/>
            <person name="Holt R."/>
            <person name="Huang W."/>
            <person name="Islam-Faridi N."/>
            <person name="Jones S."/>
            <person name="Jones-Rhoades M."/>
            <person name="Jorgensen R."/>
            <person name="Joshi C."/>
            <person name="Kangasjarvi J."/>
            <person name="Karlsson J."/>
            <person name="Kelleher C."/>
            <person name="Kirkpatrick R."/>
            <person name="Kirst M."/>
            <person name="Kohler A."/>
            <person name="Kalluri U."/>
            <person name="Larimer F."/>
            <person name="Leebens-Mack J."/>
            <person name="Leple J.C."/>
            <person name="Locascio P."/>
            <person name="Lou Y."/>
            <person name="Lucas S."/>
            <person name="Martin F."/>
            <person name="Montanini B."/>
            <person name="Napoli C."/>
            <person name="Nelson D.R."/>
            <person name="Nelson C."/>
            <person name="Nieminen K."/>
            <person name="Nilsson O."/>
            <person name="Pereda V."/>
            <person name="Peter G."/>
            <person name="Philippe R."/>
            <person name="Pilate G."/>
            <person name="Poliakov A."/>
            <person name="Razumovskaya J."/>
            <person name="Richardson P."/>
            <person name="Rinaldi C."/>
            <person name="Ritland K."/>
            <person name="Rouze P."/>
            <person name="Ryaboy D."/>
            <person name="Schmutz J."/>
            <person name="Schrader J."/>
            <person name="Segerman B."/>
            <person name="Shin H."/>
            <person name="Siddiqui A."/>
            <person name="Sterky F."/>
            <person name="Terry A."/>
            <person name="Tsai C.J."/>
            <person name="Uberbacher E."/>
            <person name="Unneberg P."/>
            <person name="Vahala J."/>
            <person name="Wall K."/>
            <person name="Wessler S."/>
            <person name="Yang G."/>
            <person name="Yin T."/>
            <person name="Douglas C."/>
            <person name="Marra M."/>
            <person name="Sandberg G."/>
            <person name="Van de Peer Y."/>
            <person name="Rokhsar D."/>
        </authorList>
    </citation>
    <scope>NUCLEOTIDE SEQUENCE [LARGE SCALE GENOMIC DNA]</scope>
    <source>
        <strain evidence="2">cv. Nisqually</strain>
    </source>
</reference>
<name>A0A2K1Y612_POPTR</name>
<dbReference type="EMBL" id="CM009302">
    <property type="protein sequence ID" value="PNT08476.1"/>
    <property type="molecule type" value="Genomic_DNA"/>
</dbReference>
<keyword evidence="2" id="KW-1185">Reference proteome</keyword>
<gene>
    <name evidence="1" type="ORF">POPTR_013G153600</name>
</gene>
<sequence length="71" mass="8108">MLTIKYCPTGIRIFPIIDLISALNRNNASGNSSRVQIIKKPNFNFNPKWQEITLLTIKFLSVLKSKSKETL</sequence>
<proteinExistence type="predicted"/>
<dbReference type="AlphaFoldDB" id="A0A2K1Y612"/>
<organism evidence="1 2">
    <name type="scientific">Populus trichocarpa</name>
    <name type="common">Western balsam poplar</name>
    <name type="synonym">Populus balsamifera subsp. trichocarpa</name>
    <dbReference type="NCBI Taxonomy" id="3694"/>
    <lineage>
        <taxon>Eukaryota</taxon>
        <taxon>Viridiplantae</taxon>
        <taxon>Streptophyta</taxon>
        <taxon>Embryophyta</taxon>
        <taxon>Tracheophyta</taxon>
        <taxon>Spermatophyta</taxon>
        <taxon>Magnoliopsida</taxon>
        <taxon>eudicotyledons</taxon>
        <taxon>Gunneridae</taxon>
        <taxon>Pentapetalae</taxon>
        <taxon>rosids</taxon>
        <taxon>fabids</taxon>
        <taxon>Malpighiales</taxon>
        <taxon>Salicaceae</taxon>
        <taxon>Saliceae</taxon>
        <taxon>Populus</taxon>
    </lineage>
</organism>
<evidence type="ECO:0000313" key="2">
    <source>
        <dbReference type="Proteomes" id="UP000006729"/>
    </source>
</evidence>
<accession>A0A2K1Y612</accession>
<evidence type="ECO:0000313" key="1">
    <source>
        <dbReference type="EMBL" id="PNT08476.1"/>
    </source>
</evidence>
<protein>
    <submittedName>
        <fullName evidence="1">Uncharacterized protein</fullName>
    </submittedName>
</protein>
<dbReference type="Proteomes" id="UP000006729">
    <property type="component" value="Chromosome 13"/>
</dbReference>
<dbReference type="InParanoid" id="A0A2K1Y612"/>